<organism evidence="1 2">
    <name type="scientific">Genlisea aurea</name>
    <dbReference type="NCBI Taxonomy" id="192259"/>
    <lineage>
        <taxon>Eukaryota</taxon>
        <taxon>Viridiplantae</taxon>
        <taxon>Streptophyta</taxon>
        <taxon>Embryophyta</taxon>
        <taxon>Tracheophyta</taxon>
        <taxon>Spermatophyta</taxon>
        <taxon>Magnoliopsida</taxon>
        <taxon>eudicotyledons</taxon>
        <taxon>Gunneridae</taxon>
        <taxon>Pentapetalae</taxon>
        <taxon>asterids</taxon>
        <taxon>lamiids</taxon>
        <taxon>Lamiales</taxon>
        <taxon>Lentibulariaceae</taxon>
        <taxon>Genlisea</taxon>
    </lineage>
</organism>
<protein>
    <submittedName>
        <fullName evidence="1">Uncharacterized protein</fullName>
    </submittedName>
</protein>
<proteinExistence type="predicted"/>
<name>S8E3U0_9LAMI</name>
<dbReference type="EMBL" id="AUSU01003395">
    <property type="protein sequence ID" value="EPS66932.1"/>
    <property type="molecule type" value="Genomic_DNA"/>
</dbReference>
<keyword evidence="2" id="KW-1185">Reference proteome</keyword>
<reference evidence="1 2" key="1">
    <citation type="journal article" date="2013" name="BMC Genomics">
        <title>The miniature genome of a carnivorous plant Genlisea aurea contains a low number of genes and short non-coding sequences.</title>
        <authorList>
            <person name="Leushkin E.V."/>
            <person name="Sutormin R.A."/>
            <person name="Nabieva E.R."/>
            <person name="Penin A.A."/>
            <person name="Kondrashov A.S."/>
            <person name="Logacheva M.D."/>
        </authorList>
    </citation>
    <scope>NUCLEOTIDE SEQUENCE [LARGE SCALE GENOMIC DNA]</scope>
</reference>
<dbReference type="PANTHER" id="PTHR33193:SF13">
    <property type="entry name" value="EXPRESSED PROTEIN"/>
    <property type="match status" value="1"/>
</dbReference>
<feature type="non-terminal residue" evidence="1">
    <location>
        <position position="1"/>
    </location>
</feature>
<dbReference type="AlphaFoldDB" id="S8E3U0"/>
<evidence type="ECO:0000313" key="2">
    <source>
        <dbReference type="Proteomes" id="UP000015453"/>
    </source>
</evidence>
<dbReference type="Proteomes" id="UP000015453">
    <property type="component" value="Unassembled WGS sequence"/>
</dbReference>
<dbReference type="Pfam" id="PF12023">
    <property type="entry name" value="DUF3511"/>
    <property type="match status" value="1"/>
</dbReference>
<sequence length="50" mass="6100">SMWLWRDAEMKRKKRVARYKMYGAEGRVKSSLKKGLRWFKRACVKIVYGF</sequence>
<dbReference type="InterPro" id="IPR021899">
    <property type="entry name" value="DUF3511"/>
</dbReference>
<dbReference type="PANTHER" id="PTHR33193">
    <property type="entry name" value="DOMAIN PROTEIN, PUTATIVE (DUF3511)-RELATED"/>
    <property type="match status" value="1"/>
</dbReference>
<dbReference type="OrthoDB" id="660385at2759"/>
<accession>S8E3U0</accession>
<comment type="caution">
    <text evidence="1">The sequence shown here is derived from an EMBL/GenBank/DDBJ whole genome shotgun (WGS) entry which is preliminary data.</text>
</comment>
<gene>
    <name evidence="1" type="ORF">M569_07848</name>
</gene>
<evidence type="ECO:0000313" key="1">
    <source>
        <dbReference type="EMBL" id="EPS66932.1"/>
    </source>
</evidence>